<protein>
    <submittedName>
        <fullName evidence="1">tRNA methyltransferase</fullName>
    </submittedName>
</protein>
<evidence type="ECO:0000313" key="1">
    <source>
        <dbReference type="EMBL" id="OAS85051.1"/>
    </source>
</evidence>
<proteinExistence type="predicted"/>
<dbReference type="GO" id="GO:0008168">
    <property type="term" value="F:methyltransferase activity"/>
    <property type="evidence" value="ECO:0007669"/>
    <property type="project" value="UniProtKB-KW"/>
</dbReference>
<sequence>MILFQKIINQKLNNISVEELMQYAKQFNVTIGRAQAVEVVKAMHGQNINIFNQNERKQLLQKISSITSPQTAQQVNQIFQKFTN</sequence>
<gene>
    <name evidence="1" type="ORF">A6K24_05945</name>
</gene>
<organism evidence="1 2">
    <name type="scientific">Metabacillus litoralis</name>
    <dbReference type="NCBI Taxonomy" id="152268"/>
    <lineage>
        <taxon>Bacteria</taxon>
        <taxon>Bacillati</taxon>
        <taxon>Bacillota</taxon>
        <taxon>Bacilli</taxon>
        <taxon>Bacillales</taxon>
        <taxon>Bacillaceae</taxon>
        <taxon>Metabacillus</taxon>
    </lineage>
</organism>
<keyword evidence="1" id="KW-0489">Methyltransferase</keyword>
<keyword evidence="2" id="KW-1185">Reference proteome</keyword>
<accession>A0A179SU58</accession>
<dbReference type="GO" id="GO:0032259">
    <property type="term" value="P:methylation"/>
    <property type="evidence" value="ECO:0007669"/>
    <property type="project" value="UniProtKB-KW"/>
</dbReference>
<dbReference type="STRING" id="152268.A6K24_05945"/>
<dbReference type="Pfam" id="PF11116">
    <property type="entry name" value="DUF2624"/>
    <property type="match status" value="1"/>
</dbReference>
<dbReference type="EMBL" id="LWSG01000023">
    <property type="protein sequence ID" value="OAS85051.1"/>
    <property type="molecule type" value="Genomic_DNA"/>
</dbReference>
<evidence type="ECO:0000313" key="2">
    <source>
        <dbReference type="Proteomes" id="UP000078534"/>
    </source>
</evidence>
<dbReference type="RefSeq" id="WP_066334767.1">
    <property type="nucleotide sequence ID" value="NZ_LWSG01000023.1"/>
</dbReference>
<name>A0A179SU58_9BACI</name>
<dbReference type="AlphaFoldDB" id="A0A179SU58"/>
<reference evidence="2" key="1">
    <citation type="submission" date="2016-04" db="EMBL/GenBank/DDBJ databases">
        <authorList>
            <person name="Lyu Z."/>
            <person name="Lyu W."/>
        </authorList>
    </citation>
    <scope>NUCLEOTIDE SEQUENCE [LARGE SCALE GENOMIC DNA]</scope>
    <source>
        <strain evidence="2">C44</strain>
    </source>
</reference>
<dbReference type="OrthoDB" id="2969575at2"/>
<comment type="caution">
    <text evidence="1">The sequence shown here is derived from an EMBL/GenBank/DDBJ whole genome shotgun (WGS) entry which is preliminary data.</text>
</comment>
<dbReference type="InterPro" id="IPR020277">
    <property type="entry name" value="DUF2624"/>
</dbReference>
<keyword evidence="1" id="KW-0808">Transferase</keyword>
<dbReference type="Proteomes" id="UP000078534">
    <property type="component" value="Unassembled WGS sequence"/>
</dbReference>